<comment type="similarity">
    <text evidence="2 6">Belongs to the SCC2/Nipped-B family.</text>
</comment>
<feature type="compositionally biased region" description="Low complexity" evidence="7">
    <location>
        <begin position="149"/>
        <end position="172"/>
    </location>
</feature>
<evidence type="ECO:0000256" key="2">
    <source>
        <dbReference type="ARBA" id="ARBA00009252"/>
    </source>
</evidence>
<dbReference type="GO" id="GO:0090694">
    <property type="term" value="C:Scc2-Scc4 cohesin loading complex"/>
    <property type="evidence" value="ECO:0007669"/>
    <property type="project" value="TreeGrafter"/>
</dbReference>
<dbReference type="InterPro" id="IPR026003">
    <property type="entry name" value="Cohesin_HEAT"/>
</dbReference>
<dbReference type="Pfam" id="PF12830">
    <property type="entry name" value="Nipped-B_C"/>
    <property type="match status" value="1"/>
</dbReference>
<dbReference type="SUPFAM" id="SSF48371">
    <property type="entry name" value="ARM repeat"/>
    <property type="match status" value="2"/>
</dbReference>
<dbReference type="GO" id="GO:1990414">
    <property type="term" value="P:replication-born double-strand break repair via sister chromatid exchange"/>
    <property type="evidence" value="ECO:0007669"/>
    <property type="project" value="TreeGrafter"/>
</dbReference>
<keyword evidence="5 6" id="KW-0131">Cell cycle</keyword>
<feature type="compositionally biased region" description="Low complexity" evidence="7">
    <location>
        <begin position="352"/>
        <end position="377"/>
    </location>
</feature>
<feature type="region of interest" description="Disordered" evidence="7">
    <location>
        <begin position="144"/>
        <end position="188"/>
    </location>
</feature>
<feature type="region of interest" description="Disordered" evidence="7">
    <location>
        <begin position="860"/>
        <end position="885"/>
    </location>
</feature>
<evidence type="ECO:0000313" key="10">
    <source>
        <dbReference type="RefSeq" id="XP_027200937.1"/>
    </source>
</evidence>
<accession>A0A6P6Y637</accession>
<dbReference type="GO" id="GO:0061775">
    <property type="term" value="F:cohesin loader activity"/>
    <property type="evidence" value="ECO:0007669"/>
    <property type="project" value="InterPro"/>
</dbReference>
<keyword evidence="9" id="KW-1185">Reference proteome</keyword>
<feature type="region of interest" description="Disordered" evidence="7">
    <location>
        <begin position="1140"/>
        <end position="1164"/>
    </location>
</feature>
<keyword evidence="4 6" id="KW-0539">Nucleus</keyword>
<keyword evidence="3 6" id="KW-0677">Repeat</keyword>
<feature type="region of interest" description="Disordered" evidence="7">
    <location>
        <begin position="2283"/>
        <end position="2349"/>
    </location>
</feature>
<evidence type="ECO:0000256" key="3">
    <source>
        <dbReference type="ARBA" id="ARBA00022737"/>
    </source>
</evidence>
<feature type="region of interest" description="Disordered" evidence="7">
    <location>
        <begin position="393"/>
        <end position="414"/>
    </location>
</feature>
<feature type="domain" description="Sister chromatid cohesion C-terminal" evidence="8">
    <location>
        <begin position="1758"/>
        <end position="1980"/>
    </location>
</feature>
<evidence type="ECO:0000256" key="5">
    <source>
        <dbReference type="ARBA" id="ARBA00023306"/>
    </source>
</evidence>
<dbReference type="OMA" id="SIEILCH"/>
<dbReference type="OrthoDB" id="418242at2759"/>
<dbReference type="Gene3D" id="1.25.10.10">
    <property type="entry name" value="Leucine-rich Repeat Variant"/>
    <property type="match status" value="1"/>
</dbReference>
<feature type="compositionally biased region" description="Polar residues" evidence="7">
    <location>
        <begin position="2287"/>
        <end position="2303"/>
    </location>
</feature>
<feature type="region of interest" description="Disordered" evidence="7">
    <location>
        <begin position="544"/>
        <end position="565"/>
    </location>
</feature>
<dbReference type="PANTHER" id="PTHR21704">
    <property type="entry name" value="NIPPED-B-LIKE PROTEIN DELANGIN SCC2-RELATED"/>
    <property type="match status" value="1"/>
</dbReference>
<feature type="compositionally biased region" description="Acidic residues" evidence="7">
    <location>
        <begin position="2327"/>
        <end position="2349"/>
    </location>
</feature>
<dbReference type="RefSeq" id="XP_027200937.1">
    <property type="nucleotide sequence ID" value="XM_027345136.1"/>
</dbReference>
<evidence type="ECO:0000256" key="6">
    <source>
        <dbReference type="RuleBase" id="RU364107"/>
    </source>
</evidence>
<feature type="region of interest" description="Disordered" evidence="7">
    <location>
        <begin position="1"/>
        <end position="51"/>
    </location>
</feature>
<evidence type="ECO:0000256" key="7">
    <source>
        <dbReference type="SAM" id="MobiDB-lite"/>
    </source>
</evidence>
<dbReference type="InterPro" id="IPR011989">
    <property type="entry name" value="ARM-like"/>
</dbReference>
<proteinExistence type="inferred from homology"/>
<evidence type="ECO:0000313" key="9">
    <source>
        <dbReference type="Proteomes" id="UP000515146"/>
    </source>
</evidence>
<dbReference type="KEGG" id="dpte:113794969"/>
<dbReference type="InterPro" id="IPR016024">
    <property type="entry name" value="ARM-type_fold"/>
</dbReference>
<dbReference type="InterPro" id="IPR033031">
    <property type="entry name" value="Scc2/Nipped-B"/>
</dbReference>
<dbReference type="CTD" id="3355136"/>
<feature type="region of interest" description="Disordered" evidence="7">
    <location>
        <begin position="775"/>
        <end position="798"/>
    </location>
</feature>
<dbReference type="GO" id="GO:0010468">
    <property type="term" value="P:regulation of gene expression"/>
    <property type="evidence" value="ECO:0007669"/>
    <property type="project" value="InterPro"/>
</dbReference>
<evidence type="ECO:0000259" key="8">
    <source>
        <dbReference type="Pfam" id="PF12830"/>
    </source>
</evidence>
<feature type="compositionally biased region" description="Basic residues" evidence="7">
    <location>
        <begin position="869"/>
        <end position="885"/>
    </location>
</feature>
<feature type="compositionally biased region" description="Gly residues" evidence="7">
    <location>
        <begin position="31"/>
        <end position="43"/>
    </location>
</feature>
<feature type="compositionally biased region" description="Low complexity" evidence="7">
    <location>
        <begin position="329"/>
        <end position="338"/>
    </location>
</feature>
<feature type="region of interest" description="Disordered" evidence="7">
    <location>
        <begin position="1926"/>
        <end position="1946"/>
    </location>
</feature>
<sequence>MNHPINSLIGGPSTVGHGNGLTATASVTAGTGPGPGPGGGGPNTSGNTGAGLPLQQMFGSFDANMASSVTLACCQSLCDVLTELPLPTAVQDKSSHTRSLITGLNVNMTTARNTLLNDLTMVPQIQQALFMAKQHLNDVTFHLNHSHHNSSTSPGSGNSNTQQSPSSDQQTAAGGGGGPSPSHPQQPSQLLHELLARGCFLNTSTAASSTSSTPSSSATTPVIAGNVSSIYPSSSSSSSAAAAVATTSSTTTGTAAATITTTNHDLNNSIVNDLHSIEPSIDVRHMPDLHQNLMNDLINDECCDPTMSTTSTNSSTSNDLYSHHHPHSHQQQQQHHSSVLTGSNHGHHLMSNNNNNNNEYSQMNHNQQQQQRTNINNQQQHHDVNQTIKIESDHHSHLTQQQQQQQYQQQQLPNQNQNYSSLGERVKSRQREAAAKAIQANAATFGTNQQQQQQSTQQQQQPFYNQQQIIPNNNSQAMIMTNDSISTEPLYNNNNSNSMNQMPMTRTMTAAANIKNEFGTQSSSSSSIDDKDWQLPAGTVVAAASATSSSSSMPQRKSSTTSSSTIINYNRKPLYQQPPARPKVELVKPQIRSVKYQFTDIDNDAIFLSKSVDIVVRFEQIIDQILQTSCNDFNDYYNELYAGDGSNTVAGMGHGYNDTSDNDGYYNSGYENNNNNQYQKYHQQHHNRNNNKRIKSGYDMATATAAAANHMNGMSFNVSIDSDQLKEIMILSAKLKQTNRIGEIERKKLILFLTILSNQLNIWLTRYKSKSSVAAMSHHHNDSSQMNNNSDNNDDDNENERQHYWELCCNASQSALHLMTSTTQNQSSSSSGSDQTQLISLEELIEVIVDFLSNNLSSATHVTTSTPKSKSKSSSNHHHHHQYQHFGVSKRHVTRWTQLLQLIFEFINLRTKGSLTDTLILSLTRISMSALFLLQNTAEMQFVSIEILCHVFEEYQKHRISILEELLNSLSKIPTKKSHRKDSVLTQMLIRLTNAFFQPDTTITHTRDSLTKQSTAALQIISSFLSHFLRKCHQHSSSGSNSDVDFKLIFESLLNDLLDQIHSPHQTASILIVQVIIKLLISYLAPQQQNKSTQTSSLAARLLAIEYLSIVCSKFAQFLAEKDETIKELQTTFSTIEQEPDVKPVKKNKHRDKQQQQQESEQKQKDENFVAKVWNYLIDYFNSEKLYREKLCLGSIWLKDKYFIENERNEQDFLQKLNQSKFNEDSGSVVAISTAALCIQYMEFVHFSTNSRLFDISISHVTASLSNTSNTTQRSRAMKCLSNILSSSTIDRATQLLSRTDLQNAMRSALLDPSTSVREATVDLIGRFVLQSKDQNLVQRYSDLIGDRILDTGISVRKRVIKILRDFCIEFPEYEKCGEMAVKIVRRINDDGEGIRRLVVDTCRDLWFTNTTQGTPIKYKVYSLLHVIANMINDNASMESMQSLFDQLIKSDTMPIAQQICDSIMNDVLIDDMPQSSKKTQLSAVQCVVMMSQCCPELMVKHCDTLQSLMSLPCETLIEISLRMKVIQTIELVLPHINNPSPYLVTRIEEDLTKNILQSTANVIQCSVKCLSVLIKYHTKNTKLAVELFCKFQQILYQYKNLLYEGHNEPLVKPKLLRAIYTCGLFAKFFSFHIYEYKDRVRDTFIELILSPYDVDIKCKSIVALGFIIESDPKICLLPNVIEIYTRILRNEYSENVSIQSISRKNDEMFCIQVLNNFRNYLSESIELDENAVKTIEWARESLKSMQSSEDDSGSTQSQIIQKYLSSILINALNPNLSIRRVACNVIHVIHSGGHVHPLQLVPHLVAMTCDDDYQIRVRADHVLHDIERKYHGYVAMKAKEAVQLSALFCKKLNCSGFRIFMEKSSTSTATQDGQTLISMPTTSKEICSRLSTLYQVICTNRQSRRGFITSLLRHFDTSEFVVKTTNQTNSQSSTPETSSSSTTSNTKPELIDIEFFVESILFFPYTVYDEILYILNQLECTSSINSTHVTQLFKEIFIVERSQQSLSSEQQQQQNPIVSQQFNNPSSLDPLLQGLMNQQPQIIYDHMGNAQMIYPDNQQQQMMINQYQQSQQQQQQSNIIDIEDIDLENEEQFKKYESNIHVNFDLLLTDRHNERLNNLIRSLRTIYLQTLLRTMLKEFYLLKDEKINDYSTNDAKTWEKPIHRRQIESLQLRELFNLAKPNIDIQESLLLSNDLQGVEKQLLNEWKRFRQVSLNNFDPNFKPTLLAKFFQFGSSKSSAATVQAVAPSTANVDQRNRTPDESQPQGNEEIAAVTNCVDNPNMIISADQTPNKQQQRIQTAKMNNSNKKSSTKSSTTKKKRKRIVFDDDSDESPSEDDDDDDEDYQQGF</sequence>
<feature type="compositionally biased region" description="Low complexity" evidence="7">
    <location>
        <begin position="306"/>
        <end position="318"/>
    </location>
</feature>
<organism evidence="9 10">
    <name type="scientific">Dermatophagoides pteronyssinus</name>
    <name type="common">European house dust mite</name>
    <dbReference type="NCBI Taxonomy" id="6956"/>
    <lineage>
        <taxon>Eukaryota</taxon>
        <taxon>Metazoa</taxon>
        <taxon>Ecdysozoa</taxon>
        <taxon>Arthropoda</taxon>
        <taxon>Chelicerata</taxon>
        <taxon>Arachnida</taxon>
        <taxon>Acari</taxon>
        <taxon>Acariformes</taxon>
        <taxon>Sarcoptiformes</taxon>
        <taxon>Astigmata</taxon>
        <taxon>Psoroptidia</taxon>
        <taxon>Analgoidea</taxon>
        <taxon>Pyroglyphidae</taxon>
        <taxon>Dermatophagoidinae</taxon>
        <taxon>Dermatophagoides</taxon>
    </lineage>
</organism>
<dbReference type="Proteomes" id="UP000515146">
    <property type="component" value="Unplaced"/>
</dbReference>
<protein>
    <recommendedName>
        <fullName evidence="6">Nipped-B protein</fullName>
    </recommendedName>
</protein>
<name>A0A6P6Y637_DERPT</name>
<dbReference type="GO" id="GO:0003682">
    <property type="term" value="F:chromatin binding"/>
    <property type="evidence" value="ECO:0007669"/>
    <property type="project" value="TreeGrafter"/>
</dbReference>
<comment type="subcellular location">
    <subcellularLocation>
        <location evidence="1 6">Nucleus</location>
    </subcellularLocation>
</comment>
<feature type="region of interest" description="Disordered" evidence="7">
    <location>
        <begin position="2247"/>
        <end position="2268"/>
    </location>
</feature>
<dbReference type="GO" id="GO:0034087">
    <property type="term" value="P:establishment of mitotic sister chromatid cohesion"/>
    <property type="evidence" value="ECO:0007669"/>
    <property type="project" value="TreeGrafter"/>
</dbReference>
<evidence type="ECO:0000256" key="1">
    <source>
        <dbReference type="ARBA" id="ARBA00004123"/>
    </source>
</evidence>
<gene>
    <name evidence="10" type="primary">LOC113794969</name>
</gene>
<dbReference type="PANTHER" id="PTHR21704:SF18">
    <property type="entry name" value="NIPPED-B-LIKE PROTEIN"/>
    <property type="match status" value="1"/>
</dbReference>
<dbReference type="Pfam" id="PF12765">
    <property type="entry name" value="Cohesin_HEAT"/>
    <property type="match status" value="1"/>
</dbReference>
<dbReference type="InterPro" id="IPR024986">
    <property type="entry name" value="Nipped-B_C"/>
</dbReference>
<reference evidence="10" key="1">
    <citation type="submission" date="2025-08" db="UniProtKB">
        <authorList>
            <consortium name="RefSeq"/>
        </authorList>
    </citation>
    <scope>IDENTIFICATION</scope>
    <source>
        <strain evidence="10">Airmid</strain>
    </source>
</reference>
<evidence type="ECO:0000256" key="4">
    <source>
        <dbReference type="ARBA" id="ARBA00023242"/>
    </source>
</evidence>
<dbReference type="GO" id="GO:0071169">
    <property type="term" value="P:establishment of protein localization to chromatin"/>
    <property type="evidence" value="ECO:0007669"/>
    <property type="project" value="TreeGrafter"/>
</dbReference>
<dbReference type="GO" id="GO:0140588">
    <property type="term" value="P:chromatin looping"/>
    <property type="evidence" value="ECO:0007669"/>
    <property type="project" value="InterPro"/>
</dbReference>
<feature type="compositionally biased region" description="Low complexity" evidence="7">
    <location>
        <begin position="400"/>
        <end position="414"/>
    </location>
</feature>
<feature type="compositionally biased region" description="Low complexity" evidence="7">
    <location>
        <begin position="2304"/>
        <end position="2315"/>
    </location>
</feature>
<feature type="region of interest" description="Disordered" evidence="7">
    <location>
        <begin position="306"/>
        <end position="377"/>
    </location>
</feature>
<dbReference type="InParanoid" id="A0A6P6Y637"/>